<evidence type="ECO:0000256" key="1">
    <source>
        <dbReference type="ARBA" id="ARBA00022490"/>
    </source>
</evidence>
<dbReference type="InterPro" id="IPR004029">
    <property type="entry name" value="UreE_N"/>
</dbReference>
<reference evidence="7" key="1">
    <citation type="journal article" date="2021" name="Front. Microbiol.">
        <title>Comprehensive Comparative Genomics and Phenotyping of Methylobacterium Species.</title>
        <authorList>
            <person name="Alessa O."/>
            <person name="Ogura Y."/>
            <person name="Fujitani Y."/>
            <person name="Takami H."/>
            <person name="Hayashi T."/>
            <person name="Sahin N."/>
            <person name="Tani A."/>
        </authorList>
    </citation>
    <scope>NUCLEOTIDE SEQUENCE</scope>
    <source>
        <strain evidence="7">NBRC 15686</strain>
    </source>
</reference>
<dbReference type="SMART" id="SM00988">
    <property type="entry name" value="UreE_N"/>
    <property type="match status" value="1"/>
</dbReference>
<gene>
    <name evidence="7" type="primary">ureE_3</name>
    <name evidence="4" type="synonym">ureE</name>
    <name evidence="7" type="ORF">LNAOJCKE_4219</name>
</gene>
<name>A0ABQ4UMH4_9HYPH</name>
<dbReference type="Pfam" id="PF02814">
    <property type="entry name" value="UreE_N"/>
    <property type="match status" value="1"/>
</dbReference>
<keyword evidence="2 4" id="KW-0533">Nickel</keyword>
<dbReference type="SUPFAM" id="SSF69287">
    <property type="entry name" value="Urease metallochaperone UreE, N-terminal domain"/>
    <property type="match status" value="1"/>
</dbReference>
<evidence type="ECO:0000256" key="3">
    <source>
        <dbReference type="ARBA" id="ARBA00023186"/>
    </source>
</evidence>
<protein>
    <recommendedName>
        <fullName evidence="4">Urease accessory protein UreE</fullName>
    </recommendedName>
</protein>
<feature type="region of interest" description="Disordered" evidence="5">
    <location>
        <begin position="177"/>
        <end position="228"/>
    </location>
</feature>
<evidence type="ECO:0000313" key="7">
    <source>
        <dbReference type="EMBL" id="GJE66995.1"/>
    </source>
</evidence>
<comment type="caution">
    <text evidence="7">The sequence shown here is derived from an EMBL/GenBank/DDBJ whole genome shotgun (WGS) entry which is preliminary data.</text>
</comment>
<evidence type="ECO:0000259" key="6">
    <source>
        <dbReference type="SMART" id="SM00988"/>
    </source>
</evidence>
<sequence>MILVEHKLGYLDDPLWQERARHARIDPLVLEQWEAPKSRLRKASESGIELAVSLPRAEHLHDGDVLHYDAARGLIVVARIALKDVLVIELEGLERLAPHEILRACFELGHGLGNQHWPAVIKGSTVYVPLSVDQKVMASVMRTHAFAHVKTRFAPGEEVAAKLDAKEVRLLFAGADATPHHHHGDHGGAHAHDQHEAHRHPHDHPHGHGHDHANGHAHTHLHRPGPVA</sequence>
<dbReference type="InterPro" id="IPR036118">
    <property type="entry name" value="UreE_N_sf"/>
</dbReference>
<feature type="compositionally biased region" description="Basic and acidic residues" evidence="5">
    <location>
        <begin position="185"/>
        <end position="196"/>
    </location>
</feature>
<feature type="domain" description="UreE urease accessory N-terminal" evidence="6">
    <location>
        <begin position="10"/>
        <end position="74"/>
    </location>
</feature>
<dbReference type="InterPro" id="IPR012406">
    <property type="entry name" value="UreE"/>
</dbReference>
<evidence type="ECO:0000256" key="2">
    <source>
        <dbReference type="ARBA" id="ARBA00022596"/>
    </source>
</evidence>
<comment type="subcellular location">
    <subcellularLocation>
        <location evidence="4">Cytoplasm</location>
    </subcellularLocation>
</comment>
<proteinExistence type="inferred from homology"/>
<organism evidence="7 8">
    <name type="scientific">Methylorubrum aminovorans</name>
    <dbReference type="NCBI Taxonomy" id="269069"/>
    <lineage>
        <taxon>Bacteria</taxon>
        <taxon>Pseudomonadati</taxon>
        <taxon>Pseudomonadota</taxon>
        <taxon>Alphaproteobacteria</taxon>
        <taxon>Hyphomicrobiales</taxon>
        <taxon>Methylobacteriaceae</taxon>
        <taxon>Methylorubrum</taxon>
    </lineage>
</organism>
<keyword evidence="3 4" id="KW-0143">Chaperone</keyword>
<dbReference type="HAMAP" id="MF_00822">
    <property type="entry name" value="UreE"/>
    <property type="match status" value="1"/>
</dbReference>
<accession>A0ABQ4UMH4</accession>
<evidence type="ECO:0000256" key="4">
    <source>
        <dbReference type="HAMAP-Rule" id="MF_00822"/>
    </source>
</evidence>
<reference evidence="7" key="2">
    <citation type="submission" date="2021-08" db="EMBL/GenBank/DDBJ databases">
        <authorList>
            <person name="Tani A."/>
            <person name="Ola A."/>
            <person name="Ogura Y."/>
            <person name="Katsura K."/>
            <person name="Hayashi T."/>
        </authorList>
    </citation>
    <scope>NUCLEOTIDE SEQUENCE</scope>
    <source>
        <strain evidence="7">NBRC 15686</strain>
    </source>
</reference>
<dbReference type="Proteomes" id="UP001055039">
    <property type="component" value="Unassembled WGS sequence"/>
</dbReference>
<comment type="function">
    <text evidence="4">Involved in urease metallocenter assembly. Binds nickel. Probably functions as a nickel donor during metallocenter assembly.</text>
</comment>
<comment type="similarity">
    <text evidence="4">Belongs to the UreE family.</text>
</comment>
<keyword evidence="8" id="KW-1185">Reference proteome</keyword>
<dbReference type="RefSeq" id="WP_238227184.1">
    <property type="nucleotide sequence ID" value="NZ_BAAADH010000012.1"/>
</dbReference>
<keyword evidence="1 4" id="KW-0963">Cytoplasm</keyword>
<evidence type="ECO:0000313" key="8">
    <source>
        <dbReference type="Proteomes" id="UP001055039"/>
    </source>
</evidence>
<feature type="compositionally biased region" description="Basic residues" evidence="5">
    <location>
        <begin position="215"/>
        <end position="228"/>
    </location>
</feature>
<dbReference type="EMBL" id="BPRC01000020">
    <property type="protein sequence ID" value="GJE66995.1"/>
    <property type="molecule type" value="Genomic_DNA"/>
</dbReference>
<feature type="compositionally biased region" description="Basic and acidic residues" evidence="5">
    <location>
        <begin position="204"/>
        <end position="214"/>
    </location>
</feature>
<evidence type="ECO:0000256" key="5">
    <source>
        <dbReference type="SAM" id="MobiDB-lite"/>
    </source>
</evidence>
<dbReference type="Gene3D" id="2.60.260.20">
    <property type="entry name" value="Urease metallochaperone UreE, N-terminal domain"/>
    <property type="match status" value="1"/>
</dbReference>